<evidence type="ECO:0000256" key="2">
    <source>
        <dbReference type="PROSITE-ProRule" id="PRU00176"/>
    </source>
</evidence>
<evidence type="ECO:0000256" key="4">
    <source>
        <dbReference type="SAM" id="Phobius"/>
    </source>
</evidence>
<dbReference type="InterPro" id="IPR012677">
    <property type="entry name" value="Nucleotide-bd_a/b_plait_sf"/>
</dbReference>
<evidence type="ECO:0000256" key="1">
    <source>
        <dbReference type="ARBA" id="ARBA00006265"/>
    </source>
</evidence>
<evidence type="ECO:0000259" key="5">
    <source>
        <dbReference type="PROSITE" id="PS50102"/>
    </source>
</evidence>
<dbReference type="InterPro" id="IPR035979">
    <property type="entry name" value="RBD_domain_sf"/>
</dbReference>
<reference evidence="6" key="1">
    <citation type="submission" date="2019-09" db="EMBL/GenBank/DDBJ databases">
        <title>Draft genome information of white flower Hibiscus syriacus.</title>
        <authorList>
            <person name="Kim Y.-M."/>
        </authorList>
    </citation>
    <scope>NUCLEOTIDE SEQUENCE [LARGE SCALE GENOMIC DNA]</scope>
    <source>
        <strain evidence="6">YM2019G1</strain>
    </source>
</reference>
<dbReference type="Proteomes" id="UP000436088">
    <property type="component" value="Unassembled WGS sequence"/>
</dbReference>
<keyword evidence="4" id="KW-1133">Transmembrane helix</keyword>
<dbReference type="PROSITE" id="PS50102">
    <property type="entry name" value="RRM"/>
    <property type="match status" value="1"/>
</dbReference>
<accession>A0A6A3CEB0</accession>
<dbReference type="GO" id="GO:0005634">
    <property type="term" value="C:nucleus"/>
    <property type="evidence" value="ECO:0007669"/>
    <property type="project" value="UniProtKB-SubCell"/>
</dbReference>
<feature type="transmembrane region" description="Helical" evidence="4">
    <location>
        <begin position="612"/>
        <end position="637"/>
    </location>
</feature>
<dbReference type="GO" id="GO:0006397">
    <property type="term" value="P:mRNA processing"/>
    <property type="evidence" value="ECO:0007669"/>
    <property type="project" value="UniProtKB-KW"/>
</dbReference>
<dbReference type="EMBL" id="VEPZ02000320">
    <property type="protein sequence ID" value="KAE8727086.1"/>
    <property type="molecule type" value="Genomic_DNA"/>
</dbReference>
<keyword evidence="2" id="KW-0694">RNA-binding</keyword>
<evidence type="ECO:0000256" key="3">
    <source>
        <dbReference type="SAM" id="MobiDB-lite"/>
    </source>
</evidence>
<comment type="caution">
    <text evidence="6">The sequence shown here is derived from an EMBL/GenBank/DDBJ whole genome shotgun (WGS) entry which is preliminary data.</text>
</comment>
<feature type="transmembrane region" description="Helical" evidence="4">
    <location>
        <begin position="658"/>
        <end position="676"/>
    </location>
</feature>
<dbReference type="Gene3D" id="3.30.70.330">
    <property type="match status" value="1"/>
</dbReference>
<dbReference type="InterPro" id="IPR034772">
    <property type="entry name" value="CPSF6/7"/>
</dbReference>
<dbReference type="CDD" id="cd12372">
    <property type="entry name" value="RRM_CFIm68_CFIm59"/>
    <property type="match status" value="1"/>
</dbReference>
<keyword evidence="4" id="KW-0472">Membrane</keyword>
<dbReference type="Pfam" id="PF00076">
    <property type="entry name" value="RRM_1"/>
    <property type="match status" value="1"/>
</dbReference>
<dbReference type="PANTHER" id="PTHR23204">
    <property type="entry name" value="CLEAVAGE AND POLYADENYLATION SPECIFIC FACTOR"/>
    <property type="match status" value="1"/>
</dbReference>
<evidence type="ECO:0000313" key="7">
    <source>
        <dbReference type="Proteomes" id="UP000436088"/>
    </source>
</evidence>
<organism evidence="6 7">
    <name type="scientific">Hibiscus syriacus</name>
    <name type="common">Rose of Sharon</name>
    <dbReference type="NCBI Taxonomy" id="106335"/>
    <lineage>
        <taxon>Eukaryota</taxon>
        <taxon>Viridiplantae</taxon>
        <taxon>Streptophyta</taxon>
        <taxon>Embryophyta</taxon>
        <taxon>Tracheophyta</taxon>
        <taxon>Spermatophyta</taxon>
        <taxon>Magnoliopsida</taxon>
        <taxon>eudicotyledons</taxon>
        <taxon>Gunneridae</taxon>
        <taxon>Pentapetalae</taxon>
        <taxon>rosids</taxon>
        <taxon>malvids</taxon>
        <taxon>Malvales</taxon>
        <taxon>Malvaceae</taxon>
        <taxon>Malvoideae</taxon>
        <taxon>Hibiscus</taxon>
    </lineage>
</organism>
<dbReference type="SUPFAM" id="SSF54928">
    <property type="entry name" value="RNA-binding domain, RBD"/>
    <property type="match status" value="1"/>
</dbReference>
<comment type="similarity">
    <text evidence="1">Belongs to the RRM CPSF6/7 family.</text>
</comment>
<gene>
    <name evidence="6" type="ORF">F3Y22_tig00005929pilonHSYRG00161</name>
</gene>
<protein>
    <recommendedName>
        <fullName evidence="5">RRM domain-containing protein</fullName>
    </recommendedName>
</protein>
<dbReference type="InterPro" id="IPR000504">
    <property type="entry name" value="RRM_dom"/>
</dbReference>
<dbReference type="GO" id="GO:0003723">
    <property type="term" value="F:RNA binding"/>
    <property type="evidence" value="ECO:0007669"/>
    <property type="project" value="UniProtKB-UniRule"/>
</dbReference>
<sequence length="793" mass="85239">MDEGEGGDQMELMHRNEAISAVADDGFLGKEDDDYEDLYNGVNVVEGFLHSLRKNEDLVFRNEETKDNANQNDNVVVNNNNNFCGKVGVSPMGAPESGVSNPRVADGVERGDAMVSHESQGLPNADQSSNNNYNSLTGVSGMGQQGQGVGNVGGIENEGLMRQIVVGAGNVKVNGGGGGGGGSGPMIGNGVGNVGVASVVRDSAPGVGASGGGSGGGTILFVGDLHWWTTDAKLESELCKYEPVKEVKFFDEKAIGKSKGYCQVEFYDPAADAACKEGMNGHVFNGRPCVVAFASPFTVKKMGEARLNRNQQMAQYALSQAGRGRNDAGGKPIGINIQTGGNYQGGDYYIGYGRGNMGRGNAQGMGNGGPVGPMRNRAGGMGGRGIMGNGFAQGYDRDMTGEKDASHGHDWPERRHQDDRDIGRERDRERTGIRIALEIMTETLIGNVIERGIRTDIGKTKTGMQITISTGTVSLGIVMIGIGDDHQGHTASCTYLRRRNIAQDLEMLIMGRDTDLPLTDLTVAFYSRTFQFKLISIREDSVTAETLVLGYRAMEDKCHKGTQMEKASKILRTSIYKFLQSYQYLTAMAAILAFPYASSVLLSHLFAPSSSIVLPSICTRLMAIFSLPFAFTSFLVAKSSVFVTLNQQKPGFASTISLYKPLFVTYFCNLLCIISANSEALSLISFTFDLFEWFEFSMAPQWIVFMSVSGFLIYSFLVANTIVVCNLALVSSAVEEQSNGGCLAIVKACILLKGDAFSTGLMLTVAVNLELTAIEALFHYHTVKAYYDIDNSG</sequence>
<name>A0A6A3CEB0_HIBSY</name>
<feature type="transmembrane region" description="Helical" evidence="4">
    <location>
        <begin position="702"/>
        <end position="729"/>
    </location>
</feature>
<evidence type="ECO:0000313" key="6">
    <source>
        <dbReference type="EMBL" id="KAE8727086.1"/>
    </source>
</evidence>
<feature type="transmembrane region" description="Helical" evidence="4">
    <location>
        <begin position="584"/>
        <end position="606"/>
    </location>
</feature>
<dbReference type="AlphaFoldDB" id="A0A6A3CEB0"/>
<proteinExistence type="inferred from homology"/>
<feature type="region of interest" description="Disordered" evidence="3">
    <location>
        <begin position="398"/>
        <end position="426"/>
    </location>
</feature>
<keyword evidence="7" id="KW-1185">Reference proteome</keyword>
<feature type="domain" description="RRM" evidence="5">
    <location>
        <begin position="218"/>
        <end position="296"/>
    </location>
</feature>
<dbReference type="SMART" id="SM00360">
    <property type="entry name" value="RRM"/>
    <property type="match status" value="1"/>
</dbReference>
<keyword evidence="4" id="KW-0812">Transmembrane</keyword>